<dbReference type="EMBL" id="CP020373">
    <property type="protein sequence ID" value="AZQ10137.1"/>
    <property type="molecule type" value="Genomic_DNA"/>
</dbReference>
<accession>A0ABM7D1F7</accession>
<proteinExistence type="predicted"/>
<sequence length="68" mass="7658">MKTLDEKANSLISTSVQDAEITMSSMLENNPYEAKQVAEIMLNRLEGAEGQKTRIALVKRIIRKANKH</sequence>
<protein>
    <submittedName>
        <fullName evidence="1">Uncharacterized protein</fullName>
    </submittedName>
</protein>
<keyword evidence="2" id="KW-1185">Reference proteome</keyword>
<gene>
    <name evidence="1" type="ORF">STH12_01001</name>
</gene>
<evidence type="ECO:0000313" key="2">
    <source>
        <dbReference type="Proteomes" id="UP000278437"/>
    </source>
</evidence>
<organism evidence="1 2">
    <name type="scientific">Shewanella khirikhana</name>
    <dbReference type="NCBI Taxonomy" id="1965282"/>
    <lineage>
        <taxon>Bacteria</taxon>
        <taxon>Pseudomonadati</taxon>
        <taxon>Pseudomonadota</taxon>
        <taxon>Gammaproteobacteria</taxon>
        <taxon>Alteromonadales</taxon>
        <taxon>Shewanellaceae</taxon>
        <taxon>Shewanella</taxon>
    </lineage>
</organism>
<name>A0ABM7D1F7_9GAMM</name>
<dbReference type="Proteomes" id="UP000278437">
    <property type="component" value="Chromosome"/>
</dbReference>
<reference evidence="2" key="1">
    <citation type="submission" date="2017-03" db="EMBL/GenBank/DDBJ databases">
        <title>Full genome sequence of a non-lethal Shewanella isolate that potentiates virulence of Vibio parahaemolyticus causing acute hepatopancreatic necrosis disease (AHPND) in shrimp.</title>
        <authorList>
            <person name="Prachumwat A."/>
            <person name="Sritunyalucksana K."/>
        </authorList>
    </citation>
    <scope>NUCLEOTIDE SEQUENCE [LARGE SCALE GENOMIC DNA]</scope>
    <source>
        <strain evidence="2">TH2012</strain>
    </source>
</reference>
<dbReference type="RefSeq" id="WP_126166529.1">
    <property type="nucleotide sequence ID" value="NZ_CP020373.1"/>
</dbReference>
<evidence type="ECO:0000313" key="1">
    <source>
        <dbReference type="EMBL" id="AZQ10137.1"/>
    </source>
</evidence>